<dbReference type="Gene3D" id="3.60.15.10">
    <property type="entry name" value="Ribonuclease Z/Hydroxyacylglutathione hydrolase-like"/>
    <property type="match status" value="1"/>
</dbReference>
<feature type="domain" description="Metallo-beta-lactamase" evidence="1">
    <location>
        <begin position="81"/>
        <end position="144"/>
    </location>
</feature>
<dbReference type="PANTHER" id="PTHR30619:SF1">
    <property type="entry name" value="RECOMBINATION PROTEIN 2"/>
    <property type="match status" value="1"/>
</dbReference>
<protein>
    <submittedName>
        <fullName evidence="2">MBL fold metallo-hydrolase</fullName>
    </submittedName>
</protein>
<dbReference type="InterPro" id="IPR001279">
    <property type="entry name" value="Metallo-B-lactamas"/>
</dbReference>
<organism evidence="2 3">
    <name type="scientific">Arthrobacter oryzae</name>
    <dbReference type="NCBI Taxonomy" id="409290"/>
    <lineage>
        <taxon>Bacteria</taxon>
        <taxon>Bacillati</taxon>
        <taxon>Actinomycetota</taxon>
        <taxon>Actinomycetes</taxon>
        <taxon>Micrococcales</taxon>
        <taxon>Micrococcaceae</taxon>
        <taxon>Arthrobacter</taxon>
    </lineage>
</organism>
<dbReference type="Proteomes" id="UP000273807">
    <property type="component" value="Unassembled WGS sequence"/>
</dbReference>
<comment type="caution">
    <text evidence="2">The sequence shown here is derived from an EMBL/GenBank/DDBJ whole genome shotgun (WGS) entry which is preliminary data.</text>
</comment>
<dbReference type="InterPro" id="IPR036866">
    <property type="entry name" value="RibonucZ/Hydroxyglut_hydro"/>
</dbReference>
<sequence>MTASALSMSVQLTVRQLVGEEPVELALMDRWTAFTTFRIIKIILGDRMYEVDFLPVESEGGSGSKSGDAITVRLTVESGARDAVIVIDGGYSAVGEDIAEHVRRWYGQDRVDLVISTHPDADHLNGLKTVIESLDVGELMIHQPRLHAVNVRDFSNLEALDDLIAAARVRGVIVSEPFAGATRFDGQLTILGPSQLYYETLLDDYLAHSAGITAAAPSVGKSIFAAAKDLLARALSHFPIETLSDDVRTSERNSTSVITLIRSQDRRLLFTGDAGIEALELAAHEYERLVGPFSTYPLDFFQAPHHGSRRNLGPSVLDRILGPKGAPFGTTTSFISSAKASPKHPSPKVVNALSRRGADVHATEGRTITHGHQSPSRAGWTALTPLPPLVEVDDE</sequence>
<accession>A0A3N0BW18</accession>
<dbReference type="PANTHER" id="PTHR30619">
    <property type="entry name" value="DNA INTERNALIZATION/COMPETENCE PROTEIN COMEC/REC2"/>
    <property type="match status" value="1"/>
</dbReference>
<dbReference type="AlphaFoldDB" id="A0A3N0BW18"/>
<dbReference type="EMBL" id="RBED01000104">
    <property type="protein sequence ID" value="RNL53890.1"/>
    <property type="molecule type" value="Genomic_DNA"/>
</dbReference>
<reference evidence="2 3" key="1">
    <citation type="submission" date="2018-10" db="EMBL/GenBank/DDBJ databases">
        <title>Genome sequencing of Arthrobacter oryzae TNB02.</title>
        <authorList>
            <person name="Cho Y.-J."/>
            <person name="Cho A."/>
            <person name="Kim O.-S."/>
        </authorList>
    </citation>
    <scope>NUCLEOTIDE SEQUENCE [LARGE SCALE GENOMIC DNA]</scope>
    <source>
        <strain evidence="2 3">TNB02</strain>
    </source>
</reference>
<gene>
    <name evidence="2" type="ORF">D7003_12270</name>
</gene>
<dbReference type="InterPro" id="IPR052159">
    <property type="entry name" value="Competence_DNA_uptake"/>
</dbReference>
<dbReference type="SUPFAM" id="SSF56281">
    <property type="entry name" value="Metallo-hydrolase/oxidoreductase"/>
    <property type="match status" value="1"/>
</dbReference>
<keyword evidence="2" id="KW-0378">Hydrolase</keyword>
<keyword evidence="3" id="KW-1185">Reference proteome</keyword>
<dbReference type="Pfam" id="PF00753">
    <property type="entry name" value="Lactamase_B"/>
    <property type="match status" value="1"/>
</dbReference>
<dbReference type="GO" id="GO:0016787">
    <property type="term" value="F:hydrolase activity"/>
    <property type="evidence" value="ECO:0007669"/>
    <property type="project" value="UniProtKB-KW"/>
</dbReference>
<evidence type="ECO:0000313" key="2">
    <source>
        <dbReference type="EMBL" id="RNL53890.1"/>
    </source>
</evidence>
<proteinExistence type="predicted"/>
<evidence type="ECO:0000259" key="1">
    <source>
        <dbReference type="Pfam" id="PF00753"/>
    </source>
</evidence>
<name>A0A3N0BW18_9MICC</name>
<evidence type="ECO:0000313" key="3">
    <source>
        <dbReference type="Proteomes" id="UP000273807"/>
    </source>
</evidence>